<dbReference type="Proteomes" id="UP000198775">
    <property type="component" value="Unassembled WGS sequence"/>
</dbReference>
<dbReference type="InterPro" id="IPR058596">
    <property type="entry name" value="TraC-like_dom"/>
</dbReference>
<accession>A0A1H8MIX2</accession>
<gene>
    <name evidence="5" type="ORF">SAMN05216388_100913</name>
</gene>
<evidence type="ECO:0000256" key="2">
    <source>
        <dbReference type="SAM" id="Phobius"/>
    </source>
</evidence>
<dbReference type="EMBL" id="FOCX01000009">
    <property type="protein sequence ID" value="SEO17230.1"/>
    <property type="molecule type" value="Genomic_DNA"/>
</dbReference>
<protein>
    <submittedName>
        <fullName evidence="5">Uncharacterized protein</fullName>
    </submittedName>
</protein>
<keyword evidence="2" id="KW-1133">Transmembrane helix</keyword>
<proteinExistence type="predicted"/>
<evidence type="ECO:0000256" key="1">
    <source>
        <dbReference type="SAM" id="MobiDB-lite"/>
    </source>
</evidence>
<evidence type="ECO:0000259" key="3">
    <source>
        <dbReference type="Pfam" id="PF26592"/>
    </source>
</evidence>
<feature type="compositionally biased region" description="Acidic residues" evidence="1">
    <location>
        <begin position="360"/>
        <end position="370"/>
    </location>
</feature>
<dbReference type="Pfam" id="PF26593">
    <property type="entry name" value="TraC-like"/>
    <property type="match status" value="1"/>
</dbReference>
<evidence type="ECO:0000313" key="5">
    <source>
        <dbReference type="EMBL" id="SEO17230.1"/>
    </source>
</evidence>
<feature type="region of interest" description="Disordered" evidence="1">
    <location>
        <begin position="351"/>
        <end position="370"/>
    </location>
</feature>
<keyword evidence="2" id="KW-0472">Membrane</keyword>
<keyword evidence="6" id="KW-1185">Reference proteome</keyword>
<evidence type="ECO:0000259" key="4">
    <source>
        <dbReference type="Pfam" id="PF26593"/>
    </source>
</evidence>
<dbReference type="Pfam" id="PF26592">
    <property type="entry name" value="PrgI_like"/>
    <property type="match status" value="1"/>
</dbReference>
<feature type="transmembrane region" description="Helical" evidence="2">
    <location>
        <begin position="38"/>
        <end position="71"/>
    </location>
</feature>
<feature type="domain" description="PrgI-like" evidence="3">
    <location>
        <begin position="25"/>
        <end position="95"/>
    </location>
</feature>
<dbReference type="AlphaFoldDB" id="A0A1H8MIX2"/>
<reference evidence="6" key="1">
    <citation type="submission" date="2016-10" db="EMBL/GenBank/DDBJ databases">
        <authorList>
            <person name="Varghese N."/>
            <person name="Submissions S."/>
        </authorList>
    </citation>
    <scope>NUCLEOTIDE SEQUENCE [LARGE SCALE GENOMIC DNA]</scope>
    <source>
        <strain evidence="6">IBRC-M 10043</strain>
    </source>
</reference>
<keyword evidence="2" id="KW-0812">Transmembrane</keyword>
<dbReference type="OrthoDB" id="299650at2157"/>
<dbReference type="RefSeq" id="WP_092659975.1">
    <property type="nucleotide sequence ID" value="NZ_FOCX01000009.1"/>
</dbReference>
<sequence length="370" mass="42172">MPANSPHSRFVVETLERPDTLAYINVDRQDGYIVGGPAFALLLLGTMLGLGVGGFLLAFVGMFIGGTIVWASPDQMNGFQWVKTLWYYKTQPEQVDSEEEAAVEANDGLMGYFVTDEDTQEFTNIERWYPDFHVIKRTDGALVGGYKLEPGNMGFVSPRKRARIRQTIAEWANNNGRFPFQLYVTSTSYPVEDYGENLKDRLQSEDLENAPVQQAVLQSEIENRPRGLNETGQGMREYYLITHVDTSDIIKSQTGEKTPLEKLTEVPFIGIFFQGIAHQKEVSDTLERDRKMMQTLRERLETIDTQLIDQVPSWSGEPLEVEEWVELQHRFWTGQEPQYADVSDHISEQAHVEARPHEEGELDPDMEEVA</sequence>
<name>A0A1H8MIX2_9EURY</name>
<dbReference type="InterPro" id="IPR058597">
    <property type="entry name" value="PrgI-like_dom"/>
</dbReference>
<organism evidence="5 6">
    <name type="scientific">Halorientalis persicus</name>
    <dbReference type="NCBI Taxonomy" id="1367881"/>
    <lineage>
        <taxon>Archaea</taxon>
        <taxon>Methanobacteriati</taxon>
        <taxon>Methanobacteriota</taxon>
        <taxon>Stenosarchaea group</taxon>
        <taxon>Halobacteria</taxon>
        <taxon>Halobacteriales</taxon>
        <taxon>Haloarculaceae</taxon>
        <taxon>Halorientalis</taxon>
    </lineage>
</organism>
<evidence type="ECO:0000313" key="6">
    <source>
        <dbReference type="Proteomes" id="UP000198775"/>
    </source>
</evidence>
<feature type="domain" description="TraC-like" evidence="4">
    <location>
        <begin position="126"/>
        <end position="334"/>
    </location>
</feature>